<proteinExistence type="predicted"/>
<evidence type="ECO:0000313" key="1">
    <source>
        <dbReference type="EMBL" id="KAK0326701.1"/>
    </source>
</evidence>
<accession>A0AAN6G0X8</accession>
<dbReference type="Proteomes" id="UP001168146">
    <property type="component" value="Unassembled WGS sequence"/>
</dbReference>
<evidence type="ECO:0000313" key="2">
    <source>
        <dbReference type="Proteomes" id="UP001168146"/>
    </source>
</evidence>
<dbReference type="AlphaFoldDB" id="A0AAN6G0X8"/>
<name>A0AAN6G0X8_9PEZI</name>
<dbReference type="EMBL" id="JASUXU010000004">
    <property type="protein sequence ID" value="KAK0326701.1"/>
    <property type="molecule type" value="Genomic_DNA"/>
</dbReference>
<protein>
    <submittedName>
        <fullName evidence="1">Uncharacterized protein</fullName>
    </submittedName>
</protein>
<comment type="caution">
    <text evidence="1">The sequence shown here is derived from an EMBL/GenBank/DDBJ whole genome shotgun (WGS) entry which is preliminary data.</text>
</comment>
<reference evidence="1" key="1">
    <citation type="submission" date="2021-12" db="EMBL/GenBank/DDBJ databases">
        <title>Black yeast isolated from Biological Soil Crust.</title>
        <authorList>
            <person name="Kurbessoian T."/>
        </authorList>
    </citation>
    <scope>NUCLEOTIDE SEQUENCE</scope>
    <source>
        <strain evidence="1">CCFEE 5208</strain>
    </source>
</reference>
<gene>
    <name evidence="1" type="ORF">LTR82_002543</name>
</gene>
<organism evidence="1 2">
    <name type="scientific">Friedmanniomyces endolithicus</name>
    <dbReference type="NCBI Taxonomy" id="329885"/>
    <lineage>
        <taxon>Eukaryota</taxon>
        <taxon>Fungi</taxon>
        <taxon>Dikarya</taxon>
        <taxon>Ascomycota</taxon>
        <taxon>Pezizomycotina</taxon>
        <taxon>Dothideomycetes</taxon>
        <taxon>Dothideomycetidae</taxon>
        <taxon>Mycosphaerellales</taxon>
        <taxon>Teratosphaeriaceae</taxon>
        <taxon>Friedmanniomyces</taxon>
    </lineage>
</organism>
<sequence length="202" mass="22840">MAYQGQDFGDGPIMVPTGMHPKGNGRRSAFGVLDTRATGNDYNWAPVDNSLSQDQQGKVYGFEATEDIHRCSAPAHASWANAYYRVPPHLRASNTPNYDNPYDELAAVGHYRGRWCSPIGGEFGTIRPKDDRYRAREPNNQHMYQAMQSHTYYLNGDDYGRPGAFRNILGARAISGQELPGARWRREQLEEDLRLRDVQGNF</sequence>